<feature type="compositionally biased region" description="Basic and acidic residues" evidence="8">
    <location>
        <begin position="441"/>
        <end position="451"/>
    </location>
</feature>
<dbReference type="PANTHER" id="PTHR46792">
    <property type="entry name" value="COILED-COIL DOMAIN-CONTAINING PROTEIN 80"/>
    <property type="match status" value="1"/>
</dbReference>
<evidence type="ECO:0000313" key="12">
    <source>
        <dbReference type="Proteomes" id="UP000314982"/>
    </source>
</evidence>
<evidence type="ECO:0000256" key="5">
    <source>
        <dbReference type="ARBA" id="ARBA00038037"/>
    </source>
</evidence>
<feature type="compositionally biased region" description="Low complexity" evidence="8">
    <location>
        <begin position="327"/>
        <end position="403"/>
    </location>
</feature>
<dbReference type="Pfam" id="PF13778">
    <property type="entry name" value="DUF4174"/>
    <property type="match status" value="3"/>
</dbReference>
<dbReference type="Ensembl" id="ENSHHUT00000066522.1">
    <property type="protein sequence ID" value="ENSHHUP00000064345.1"/>
    <property type="gene ID" value="ENSHHUG00000037975.1"/>
</dbReference>
<keyword evidence="4 9" id="KW-0732">Signal</keyword>
<feature type="region of interest" description="Disordered" evidence="8">
    <location>
        <begin position="293"/>
        <end position="586"/>
    </location>
</feature>
<keyword evidence="3" id="KW-0272">Extracellular matrix</keyword>
<feature type="compositionally biased region" description="Basic and acidic residues" evidence="8">
    <location>
        <begin position="530"/>
        <end position="552"/>
    </location>
</feature>
<feature type="compositionally biased region" description="Polar residues" evidence="8">
    <location>
        <begin position="495"/>
        <end position="506"/>
    </location>
</feature>
<reference evidence="11" key="2">
    <citation type="submission" date="2025-08" db="UniProtKB">
        <authorList>
            <consortium name="Ensembl"/>
        </authorList>
    </citation>
    <scope>IDENTIFICATION</scope>
</reference>
<dbReference type="GeneTree" id="ENSGT00940000164470"/>
<organism evidence="11 12">
    <name type="scientific">Hucho hucho</name>
    <name type="common">huchen</name>
    <dbReference type="NCBI Taxonomy" id="62062"/>
    <lineage>
        <taxon>Eukaryota</taxon>
        <taxon>Metazoa</taxon>
        <taxon>Chordata</taxon>
        <taxon>Craniata</taxon>
        <taxon>Vertebrata</taxon>
        <taxon>Euteleostomi</taxon>
        <taxon>Actinopterygii</taxon>
        <taxon>Neopterygii</taxon>
        <taxon>Teleostei</taxon>
        <taxon>Protacanthopterygii</taxon>
        <taxon>Salmoniformes</taxon>
        <taxon>Salmonidae</taxon>
        <taxon>Salmoninae</taxon>
        <taxon>Hucho</taxon>
    </lineage>
</organism>
<evidence type="ECO:0000256" key="1">
    <source>
        <dbReference type="ARBA" id="ARBA00004498"/>
    </source>
</evidence>
<dbReference type="PANTHER" id="PTHR46792:SF2">
    <property type="entry name" value="COILED-COIL DOMAIN-CONTAINING PROTEIN 80"/>
    <property type="match status" value="1"/>
</dbReference>
<dbReference type="Proteomes" id="UP000314982">
    <property type="component" value="Unassembled WGS sequence"/>
</dbReference>
<feature type="signal peptide" evidence="9">
    <location>
        <begin position="1"/>
        <end position="21"/>
    </location>
</feature>
<feature type="compositionally biased region" description="Basic residues" evidence="8">
    <location>
        <begin position="553"/>
        <end position="562"/>
    </location>
</feature>
<keyword evidence="12" id="KW-1185">Reference proteome</keyword>
<comment type="subcellular location">
    <subcellularLocation>
        <location evidence="1">Secreted</location>
        <location evidence="1">Extracellular space</location>
        <location evidence="1">Extracellular matrix</location>
    </subcellularLocation>
</comment>
<evidence type="ECO:0000256" key="9">
    <source>
        <dbReference type="SAM" id="SignalP"/>
    </source>
</evidence>
<reference evidence="12" key="1">
    <citation type="submission" date="2018-06" db="EMBL/GenBank/DDBJ databases">
        <title>Genome assembly of Danube salmon.</title>
        <authorList>
            <person name="Macqueen D.J."/>
            <person name="Gundappa M.K."/>
        </authorList>
    </citation>
    <scope>NUCLEOTIDE SEQUENCE [LARGE SCALE GENOMIC DNA]</scope>
</reference>
<feature type="chain" id="PRO_5021271839" description="Coiled-coil domain-containing protein 80" evidence="9">
    <location>
        <begin position="22"/>
        <end position="895"/>
    </location>
</feature>
<accession>A0A4W5PRS8</accession>
<comment type="similarity">
    <text evidence="5">Belongs to the CCDC80 family.</text>
</comment>
<feature type="region of interest" description="Disordered" evidence="8">
    <location>
        <begin position="34"/>
        <end position="110"/>
    </location>
</feature>
<feature type="domain" description="DUF4174" evidence="10">
    <location>
        <begin position="147"/>
        <end position="275"/>
    </location>
</feature>
<feature type="compositionally biased region" description="Basic and acidic residues" evidence="8">
    <location>
        <begin position="563"/>
        <end position="572"/>
    </location>
</feature>
<feature type="compositionally biased region" description="Low complexity" evidence="8">
    <location>
        <begin position="55"/>
        <end position="68"/>
    </location>
</feature>
<dbReference type="GO" id="GO:0030198">
    <property type="term" value="P:extracellular matrix organization"/>
    <property type="evidence" value="ECO:0007669"/>
    <property type="project" value="TreeGrafter"/>
</dbReference>
<evidence type="ECO:0000256" key="4">
    <source>
        <dbReference type="ARBA" id="ARBA00022729"/>
    </source>
</evidence>
<dbReference type="GO" id="GO:0010811">
    <property type="term" value="P:positive regulation of cell-substrate adhesion"/>
    <property type="evidence" value="ECO:0007669"/>
    <property type="project" value="TreeGrafter"/>
</dbReference>
<feature type="domain" description="DUF4174" evidence="10">
    <location>
        <begin position="588"/>
        <end position="701"/>
    </location>
</feature>
<sequence length="895" mass="100641">MRGAFVLGLFLLCLLARAGHTDKQTHLKRMPILNNGRLQPGAAGRKRTVGGGGTSHPSHPGPSSASVPTGLSARRGEDMQADQVSVPRARNGAGQGRRGGSLAEAVGRRAAGQRVPLQPVMLQDEGALGVRTRQTRIPSSAGSPNLLASFAGKKRILVISAPHDSDGYYRLMMTLLKPDVYCELAERHVQQIVIFHQEGEMGGKVRRITREGKVMEEPLDTALIPRLMTFLKLEKGKFGMVLLRKTLQVEERYPYPVRLEAMYEVIDKAPMRKLEKIRQKGFVQKCKGAGVEGQVEEGGGDSGTVVETGGQVDPPPERKPVRKPMRRPTTTTTVATTTTRTTTKATTTKATTTKATTTTTPKPTTTTTKQTTTTTTKQTTTTRQTTAATTTTTQRPTKAQTTPDWLPAPRTTAEPYYYNRRDRERERDRYPAKTTPSGDNQTDKEGKDHNGRQQAEVVPTQHKPTKGKPTKRKNEMVLNNEYEEKYESGRLTISDPETQTEVNTEVSPAKRGKGKHDNTEKKKKKKKGKPDKATKRDKAERRGAKAGKEGKNNGKKNGKKVSKNPEKEEYYKPTKKPPPPSGSLASFLDYFENRRRLIITAPSEESTMYLQQKDEYLETVCEMAIRKVSIITIFGSLTNSTMKIDHYQLGKYLTPSYHYRQGRHHHRNVVGEDRVRQSYEVPIAMKAVFDYVDTFTSRIREMEQQKRDGVACKKEDKPRSLENFLSRFRWRRRLFVISAPNDEEWAYQQQLHALTSQACNLGLRHISILKLVGMEAVDQGGVLELYPINGSATVEREGLSATLVKDIRNYFQISPEYFSMLLVGKDGNVKSWYPSPMWSMAIIYDLVDSMQLRRQEMAIQQSLGMRCPEDEYGGYGYHHHGYDGYQDGYHQGYGY</sequence>
<evidence type="ECO:0000256" key="6">
    <source>
        <dbReference type="ARBA" id="ARBA00038549"/>
    </source>
</evidence>
<evidence type="ECO:0000256" key="2">
    <source>
        <dbReference type="ARBA" id="ARBA00022525"/>
    </source>
</evidence>
<feature type="compositionally biased region" description="Basic and acidic residues" evidence="8">
    <location>
        <begin position="419"/>
        <end position="431"/>
    </location>
</feature>
<reference evidence="11" key="3">
    <citation type="submission" date="2025-09" db="UniProtKB">
        <authorList>
            <consortium name="Ensembl"/>
        </authorList>
    </citation>
    <scope>IDENTIFICATION</scope>
</reference>
<dbReference type="STRING" id="62062.ENSHHUP00000064345"/>
<keyword evidence="2" id="KW-0964">Secreted</keyword>
<evidence type="ECO:0000259" key="10">
    <source>
        <dbReference type="Pfam" id="PF13778"/>
    </source>
</evidence>
<evidence type="ECO:0000256" key="8">
    <source>
        <dbReference type="SAM" id="MobiDB-lite"/>
    </source>
</evidence>
<evidence type="ECO:0000256" key="3">
    <source>
        <dbReference type="ARBA" id="ARBA00022530"/>
    </source>
</evidence>
<name>A0A4W5PRS8_9TELE</name>
<proteinExistence type="inferred from homology"/>
<dbReference type="AlphaFoldDB" id="A0A4W5PRS8"/>
<evidence type="ECO:0000256" key="7">
    <source>
        <dbReference type="ARBA" id="ARBA00039956"/>
    </source>
</evidence>
<evidence type="ECO:0000313" key="11">
    <source>
        <dbReference type="Ensembl" id="ENSHHUP00000064345.1"/>
    </source>
</evidence>
<dbReference type="InterPro" id="IPR025232">
    <property type="entry name" value="DUF4174"/>
</dbReference>
<dbReference type="GO" id="GO:0005604">
    <property type="term" value="C:basement membrane"/>
    <property type="evidence" value="ECO:0007669"/>
    <property type="project" value="TreeGrafter"/>
</dbReference>
<feature type="domain" description="DUF4174" evidence="10">
    <location>
        <begin position="724"/>
        <end position="856"/>
    </location>
</feature>
<comment type="subunit">
    <text evidence="6">Binds to various extracellular matrix proteins.</text>
</comment>
<protein>
    <recommendedName>
        <fullName evidence="7">Coiled-coil domain-containing protein 80</fullName>
    </recommendedName>
</protein>